<organism evidence="2 3">
    <name type="scientific">Actinomadura rubrisoli</name>
    <dbReference type="NCBI Taxonomy" id="2530368"/>
    <lineage>
        <taxon>Bacteria</taxon>
        <taxon>Bacillati</taxon>
        <taxon>Actinomycetota</taxon>
        <taxon>Actinomycetes</taxon>
        <taxon>Streptosporangiales</taxon>
        <taxon>Thermomonosporaceae</taxon>
        <taxon>Actinomadura</taxon>
    </lineage>
</organism>
<gene>
    <name evidence="2" type="ORF">E1298_25915</name>
</gene>
<dbReference type="EMBL" id="SMKU01000154">
    <property type="protein sequence ID" value="TDD80348.1"/>
    <property type="molecule type" value="Genomic_DNA"/>
</dbReference>
<keyword evidence="1" id="KW-0812">Transmembrane</keyword>
<evidence type="ECO:0000313" key="2">
    <source>
        <dbReference type="EMBL" id="TDD80348.1"/>
    </source>
</evidence>
<keyword evidence="3" id="KW-1185">Reference proteome</keyword>
<protein>
    <submittedName>
        <fullName evidence="2">Uncharacterized protein</fullName>
    </submittedName>
</protein>
<comment type="caution">
    <text evidence="2">The sequence shown here is derived from an EMBL/GenBank/DDBJ whole genome shotgun (WGS) entry which is preliminary data.</text>
</comment>
<dbReference type="AlphaFoldDB" id="A0A4R5B2M3"/>
<dbReference type="OrthoDB" id="5150238at2"/>
<name>A0A4R5B2M3_9ACTN</name>
<reference evidence="2 3" key="1">
    <citation type="submission" date="2019-03" db="EMBL/GenBank/DDBJ databases">
        <title>Draft genome sequences of novel Actinobacteria.</title>
        <authorList>
            <person name="Sahin N."/>
            <person name="Ay H."/>
            <person name="Saygin H."/>
        </authorList>
    </citation>
    <scope>NUCLEOTIDE SEQUENCE [LARGE SCALE GENOMIC DNA]</scope>
    <source>
        <strain evidence="2 3">H3C3</strain>
    </source>
</reference>
<keyword evidence="1" id="KW-1133">Transmembrane helix</keyword>
<feature type="transmembrane region" description="Helical" evidence="1">
    <location>
        <begin position="65"/>
        <end position="85"/>
    </location>
</feature>
<accession>A0A4R5B2M3</accession>
<sequence>MTEQGTARSGGATGSAWPGALAIAGFLATLLLVAQGLRFAASAPQVALAVADLREDGEPLPRVLAYYFGTGPYWLAWAVIALICWRRASSASW</sequence>
<proteinExistence type="predicted"/>
<dbReference type="RefSeq" id="WP_131897657.1">
    <property type="nucleotide sequence ID" value="NZ_SMKU01000154.1"/>
</dbReference>
<evidence type="ECO:0000256" key="1">
    <source>
        <dbReference type="SAM" id="Phobius"/>
    </source>
</evidence>
<keyword evidence="1" id="KW-0472">Membrane</keyword>
<dbReference type="Proteomes" id="UP000294513">
    <property type="component" value="Unassembled WGS sequence"/>
</dbReference>
<evidence type="ECO:0000313" key="3">
    <source>
        <dbReference type="Proteomes" id="UP000294513"/>
    </source>
</evidence>